<dbReference type="EMBL" id="JACDQQ010001175">
    <property type="protein sequence ID" value="MBA0085722.1"/>
    <property type="molecule type" value="Genomic_DNA"/>
</dbReference>
<dbReference type="Proteomes" id="UP000567293">
    <property type="component" value="Unassembled WGS sequence"/>
</dbReference>
<organism evidence="1 2">
    <name type="scientific">Candidatus Acidiferrum panamense</name>
    <dbReference type="NCBI Taxonomy" id="2741543"/>
    <lineage>
        <taxon>Bacteria</taxon>
        <taxon>Pseudomonadati</taxon>
        <taxon>Acidobacteriota</taxon>
        <taxon>Terriglobia</taxon>
        <taxon>Candidatus Acidiferrales</taxon>
        <taxon>Candidatus Acidiferrum</taxon>
    </lineage>
</organism>
<evidence type="ECO:0000313" key="2">
    <source>
        <dbReference type="Proteomes" id="UP000567293"/>
    </source>
</evidence>
<name>A0A7V8NQZ2_9BACT</name>
<comment type="caution">
    <text evidence="1">The sequence shown here is derived from an EMBL/GenBank/DDBJ whole genome shotgun (WGS) entry which is preliminary data.</text>
</comment>
<sequence length="89" mass="10388">TLVVTSVGFNERFWFSNGGLPHTENLKLTERFSRPDFNTLRYGVTVDDSGAYTRAWTSSWTLEWVPNQDLEQYFCQDNPRDEPHMVGKQ</sequence>
<gene>
    <name evidence="1" type="ORF">HRJ53_12060</name>
</gene>
<protein>
    <submittedName>
        <fullName evidence="1">Uncharacterized protein</fullName>
    </submittedName>
</protein>
<dbReference type="AlphaFoldDB" id="A0A7V8NQZ2"/>
<evidence type="ECO:0000313" key="1">
    <source>
        <dbReference type="EMBL" id="MBA0085722.1"/>
    </source>
</evidence>
<accession>A0A7V8NQZ2</accession>
<keyword evidence="2" id="KW-1185">Reference proteome</keyword>
<feature type="non-terminal residue" evidence="1">
    <location>
        <position position="1"/>
    </location>
</feature>
<proteinExistence type="predicted"/>
<reference evidence="1" key="1">
    <citation type="submission" date="2020-06" db="EMBL/GenBank/DDBJ databases">
        <title>Legume-microbial interactions unlock mineral nutrients during tropical forest succession.</title>
        <authorList>
            <person name="Epihov D.Z."/>
        </authorList>
    </citation>
    <scope>NUCLEOTIDE SEQUENCE [LARGE SCALE GENOMIC DNA]</scope>
    <source>
        <strain evidence="1">Pan2503</strain>
    </source>
</reference>